<dbReference type="PANTHER" id="PTHR14969">
    <property type="entry name" value="SPHINGOSINE-1-PHOSPHATE PHOSPHOHYDROLASE"/>
    <property type="match status" value="1"/>
</dbReference>
<reference evidence="3 4" key="1">
    <citation type="journal article" date="2016" name="Nat. Commun.">
        <title>Thousands of microbial genomes shed light on interconnected biogeochemical processes in an aquifer system.</title>
        <authorList>
            <person name="Anantharaman K."/>
            <person name="Brown C.T."/>
            <person name="Hug L.A."/>
            <person name="Sharon I."/>
            <person name="Castelle C.J."/>
            <person name="Probst A.J."/>
            <person name="Thomas B.C."/>
            <person name="Singh A."/>
            <person name="Wilkins M.J."/>
            <person name="Karaoz U."/>
            <person name="Brodie E.L."/>
            <person name="Williams K.H."/>
            <person name="Hubbard S.S."/>
            <person name="Banfield J.F."/>
        </authorList>
    </citation>
    <scope>NUCLEOTIDE SEQUENCE [LARGE SCALE GENOMIC DNA]</scope>
</reference>
<dbReference type="SUPFAM" id="SSF48317">
    <property type="entry name" value="Acid phosphatase/Vanadium-dependent haloperoxidase"/>
    <property type="match status" value="1"/>
</dbReference>
<evidence type="ECO:0000313" key="3">
    <source>
        <dbReference type="EMBL" id="OGI88410.1"/>
    </source>
</evidence>
<feature type="transmembrane region" description="Helical" evidence="1">
    <location>
        <begin position="98"/>
        <end position="118"/>
    </location>
</feature>
<dbReference type="PANTHER" id="PTHR14969:SF13">
    <property type="entry name" value="AT30094P"/>
    <property type="match status" value="1"/>
</dbReference>
<dbReference type="EMBL" id="MFUP01000004">
    <property type="protein sequence ID" value="OGI88410.1"/>
    <property type="molecule type" value="Genomic_DNA"/>
</dbReference>
<feature type="transmembrane region" description="Helical" evidence="1">
    <location>
        <begin position="56"/>
        <end position="78"/>
    </location>
</feature>
<keyword evidence="1" id="KW-0472">Membrane</keyword>
<feature type="transmembrane region" description="Helical" evidence="1">
    <location>
        <begin position="149"/>
        <end position="167"/>
    </location>
</feature>
<feature type="domain" description="Phosphatidic acid phosphatase type 2/haloperoxidase" evidence="2">
    <location>
        <begin position="55"/>
        <end position="164"/>
    </location>
</feature>
<name>A0A1F6X2P7_9BACT</name>
<feature type="transmembrane region" description="Helical" evidence="1">
    <location>
        <begin position="125"/>
        <end position="143"/>
    </location>
</feature>
<dbReference type="SMART" id="SM00014">
    <property type="entry name" value="acidPPc"/>
    <property type="match status" value="1"/>
</dbReference>
<dbReference type="Proteomes" id="UP000185809">
    <property type="component" value="Unassembled WGS sequence"/>
</dbReference>
<sequence>MINIQLFQFLNSLASRSSWLDTLIIFFATSFSIILIVITIVYIFKNSSNDSFFRKILIIFGSAILTYCLVKIIKNLVFTPRPFLSLDSVNLLFKYGDYDSFPSGHTAIFSSLAMAIYFYNKKASILFFFGALIIGVARVIAGIHFPIDILSGLGLGIVISSIVYFFTRKR</sequence>
<dbReference type="AlphaFoldDB" id="A0A1F6X2P7"/>
<evidence type="ECO:0000259" key="2">
    <source>
        <dbReference type="SMART" id="SM00014"/>
    </source>
</evidence>
<evidence type="ECO:0000256" key="1">
    <source>
        <dbReference type="SAM" id="Phobius"/>
    </source>
</evidence>
<proteinExistence type="predicted"/>
<dbReference type="InterPro" id="IPR036938">
    <property type="entry name" value="PAP2/HPO_sf"/>
</dbReference>
<organism evidence="3 4">
    <name type="scientific">Candidatus Nomurabacteria bacterium RIFCSPLOWO2_01_FULL_33_24</name>
    <dbReference type="NCBI Taxonomy" id="1801765"/>
    <lineage>
        <taxon>Bacteria</taxon>
        <taxon>Candidatus Nomuraibacteriota</taxon>
    </lineage>
</organism>
<dbReference type="Gene3D" id="1.20.144.10">
    <property type="entry name" value="Phosphatidic acid phosphatase type 2/haloperoxidase"/>
    <property type="match status" value="1"/>
</dbReference>
<comment type="caution">
    <text evidence="3">The sequence shown here is derived from an EMBL/GenBank/DDBJ whole genome shotgun (WGS) entry which is preliminary data.</text>
</comment>
<keyword evidence="1" id="KW-1133">Transmembrane helix</keyword>
<evidence type="ECO:0000313" key="4">
    <source>
        <dbReference type="Proteomes" id="UP000185809"/>
    </source>
</evidence>
<feature type="transmembrane region" description="Helical" evidence="1">
    <location>
        <begin position="23"/>
        <end position="44"/>
    </location>
</feature>
<keyword evidence="1" id="KW-0812">Transmembrane</keyword>
<dbReference type="InterPro" id="IPR000326">
    <property type="entry name" value="PAP2/HPO"/>
</dbReference>
<dbReference type="GO" id="GO:0042392">
    <property type="term" value="F:sphingosine-1-phosphate phosphatase activity"/>
    <property type="evidence" value="ECO:0007669"/>
    <property type="project" value="TreeGrafter"/>
</dbReference>
<gene>
    <name evidence="3" type="ORF">A2995_00945</name>
</gene>
<dbReference type="Pfam" id="PF01569">
    <property type="entry name" value="PAP2"/>
    <property type="match status" value="1"/>
</dbReference>
<protein>
    <recommendedName>
        <fullName evidence="2">Phosphatidic acid phosphatase type 2/haloperoxidase domain-containing protein</fullName>
    </recommendedName>
</protein>
<accession>A0A1F6X2P7</accession>